<comment type="caution">
    <text evidence="1">The sequence shown here is derived from an EMBL/GenBank/DDBJ whole genome shotgun (WGS) entry which is preliminary data.</text>
</comment>
<dbReference type="InParanoid" id="A0A5J5F7A3"/>
<proteinExistence type="predicted"/>
<dbReference type="EMBL" id="VXIS01000020">
    <property type="protein sequence ID" value="KAA8912758.1"/>
    <property type="molecule type" value="Genomic_DNA"/>
</dbReference>
<sequence length="165" mass="18184">MGTCPAGLIKWLGVSLSVFDGRSAAERLDPGQATGRAPQSRWTSHSNDEVLDLLSYISTLAAIAITMHCIPRQWADHRSRRWPRTKLCSRRAIECSTDQKGTITQPERCPGTVGMFVEITHCPSRVAIGEWTDPTACCDALHATWTARYMGVINCRICGTSRCCS</sequence>
<accession>A0A5J5F7A3</accession>
<dbReference type="Proteomes" id="UP000326924">
    <property type="component" value="Unassembled WGS sequence"/>
</dbReference>
<dbReference type="AlphaFoldDB" id="A0A5J5F7A3"/>
<evidence type="ECO:0000313" key="2">
    <source>
        <dbReference type="Proteomes" id="UP000326924"/>
    </source>
</evidence>
<protein>
    <submittedName>
        <fullName evidence="1">Uncharacterized protein</fullName>
    </submittedName>
</protein>
<reference evidence="1 2" key="1">
    <citation type="submission" date="2019-09" db="EMBL/GenBank/DDBJ databases">
        <title>Draft genome of the ectomycorrhizal ascomycete Sphaerosporella brunnea.</title>
        <authorList>
            <consortium name="DOE Joint Genome Institute"/>
            <person name="Benucci G.M."/>
            <person name="Marozzi G."/>
            <person name="Antonielli L."/>
            <person name="Sanchez S."/>
            <person name="Marco P."/>
            <person name="Wang X."/>
            <person name="Falini L.B."/>
            <person name="Barry K."/>
            <person name="Haridas S."/>
            <person name="Lipzen A."/>
            <person name="Labutti K."/>
            <person name="Grigoriev I.V."/>
            <person name="Murat C."/>
            <person name="Martin F."/>
            <person name="Albertini E."/>
            <person name="Donnini D."/>
            <person name="Bonito G."/>
        </authorList>
    </citation>
    <scope>NUCLEOTIDE SEQUENCE [LARGE SCALE GENOMIC DNA]</scope>
    <source>
        <strain evidence="1 2">Sb_GMNB300</strain>
    </source>
</reference>
<name>A0A5J5F7A3_9PEZI</name>
<keyword evidence="2" id="KW-1185">Reference proteome</keyword>
<evidence type="ECO:0000313" key="1">
    <source>
        <dbReference type="EMBL" id="KAA8912758.1"/>
    </source>
</evidence>
<gene>
    <name evidence="1" type="ORF">FN846DRAFT_257345</name>
</gene>
<organism evidence="1 2">
    <name type="scientific">Sphaerosporella brunnea</name>
    <dbReference type="NCBI Taxonomy" id="1250544"/>
    <lineage>
        <taxon>Eukaryota</taxon>
        <taxon>Fungi</taxon>
        <taxon>Dikarya</taxon>
        <taxon>Ascomycota</taxon>
        <taxon>Pezizomycotina</taxon>
        <taxon>Pezizomycetes</taxon>
        <taxon>Pezizales</taxon>
        <taxon>Pyronemataceae</taxon>
        <taxon>Sphaerosporella</taxon>
    </lineage>
</organism>